<comment type="caution">
    <text evidence="2">The sequence shown here is derived from an EMBL/GenBank/DDBJ whole genome shotgun (WGS) entry which is preliminary data.</text>
</comment>
<evidence type="ECO:0000256" key="1">
    <source>
        <dbReference type="SAM" id="SignalP"/>
    </source>
</evidence>
<dbReference type="Proteomes" id="UP001500751">
    <property type="component" value="Unassembled WGS sequence"/>
</dbReference>
<evidence type="ECO:0000313" key="2">
    <source>
        <dbReference type="EMBL" id="GAA2044643.1"/>
    </source>
</evidence>
<keyword evidence="3" id="KW-1185">Reference proteome</keyword>
<organism evidence="2 3">
    <name type="scientific">Catenulispora yoronensis</name>
    <dbReference type="NCBI Taxonomy" id="450799"/>
    <lineage>
        <taxon>Bacteria</taxon>
        <taxon>Bacillati</taxon>
        <taxon>Actinomycetota</taxon>
        <taxon>Actinomycetes</taxon>
        <taxon>Catenulisporales</taxon>
        <taxon>Catenulisporaceae</taxon>
        <taxon>Catenulispora</taxon>
    </lineage>
</organism>
<sequence length="368" mass="37235">MLTLFALVVGSMSAFLPARAAHAALPNVWGYGYLDPSGPLPGPLTNSITSVSSVGTVSGGGGTYLVTFPGVGASQGVVHVTALAKTGNPVPQPPAWCEPDAYFQSGADELVKVSCWVLTGGGAALFPTGFSINWLSATYTGPPTPDLAYAQSDGASGLLAQFDSSGAPLSVAHLGIGVWQIKLPGVGPTGTGLGGDLQVTGQVTASGAPARCKVGKWVNAGGTQLPTVLCFAGASGTPVDTRWTLTYQYKLDLRGLSPYGWGYFWQQATAPPLTNLDSATGWGTVTSGAVAPAGIGIKMPVIGPTATPFSEANVTAFGPGPGFCRFGELGGGPAWINAGGTLLIRSVDCFDGTGAPLPTDFFATYTSK</sequence>
<keyword evidence="1" id="KW-0732">Signal</keyword>
<gene>
    <name evidence="2" type="ORF">GCM10009839_55470</name>
</gene>
<evidence type="ECO:0000313" key="3">
    <source>
        <dbReference type="Proteomes" id="UP001500751"/>
    </source>
</evidence>
<proteinExistence type="predicted"/>
<reference evidence="3" key="1">
    <citation type="journal article" date="2019" name="Int. J. Syst. Evol. Microbiol.">
        <title>The Global Catalogue of Microorganisms (GCM) 10K type strain sequencing project: providing services to taxonomists for standard genome sequencing and annotation.</title>
        <authorList>
            <consortium name="The Broad Institute Genomics Platform"/>
            <consortium name="The Broad Institute Genome Sequencing Center for Infectious Disease"/>
            <person name="Wu L."/>
            <person name="Ma J."/>
        </authorList>
    </citation>
    <scope>NUCLEOTIDE SEQUENCE [LARGE SCALE GENOMIC DNA]</scope>
    <source>
        <strain evidence="3">JCM 16014</strain>
    </source>
</reference>
<feature type="signal peptide" evidence="1">
    <location>
        <begin position="1"/>
        <end position="20"/>
    </location>
</feature>
<name>A0ABP5GDM4_9ACTN</name>
<accession>A0ABP5GDM4</accession>
<dbReference type="EMBL" id="BAAAQN010000037">
    <property type="protein sequence ID" value="GAA2044643.1"/>
    <property type="molecule type" value="Genomic_DNA"/>
</dbReference>
<feature type="chain" id="PRO_5047200704" evidence="1">
    <location>
        <begin position="21"/>
        <end position="368"/>
    </location>
</feature>
<protein>
    <submittedName>
        <fullName evidence="2">Uncharacterized protein</fullName>
    </submittedName>
</protein>